<dbReference type="GO" id="GO:0046873">
    <property type="term" value="F:metal ion transmembrane transporter activity"/>
    <property type="evidence" value="ECO:0007669"/>
    <property type="project" value="InterPro"/>
</dbReference>
<dbReference type="InterPro" id="IPR003689">
    <property type="entry name" value="ZIP"/>
</dbReference>
<evidence type="ECO:0000256" key="2">
    <source>
        <dbReference type="ARBA" id="ARBA00004394"/>
    </source>
</evidence>
<sequence>MSLLLAVSSFACGVLPLSFAFSKGYLERLAALGTGLLLGTALGVIIPEGIGAVAKSHSGSIPTSQIALSLLFGFTFMLIIEQLISPHSHSHSHYGDLPLQQVKGDLQVPSEVEFDAELGSLERDEGLGRAGYLQADPVVSPKESNSAAASQAFPLTLGLVIHGLTDGLALGVSSLTKDESGGASKLSLIVFLALIVHKAPTALALTTSLLATSLPRAQCKKHLAIFSASSPTGALGSYLLFSFLGTHDEGWTGIALLISGGTFLYVATVLQSVSGHSNSSGSGEMRAATRVLFISIGMFVPFLLSTFFGHDH</sequence>
<name>A0A9P6CNU3_9AGAR</name>
<gene>
    <name evidence="8" type="ORF">BDZ94DRAFT_1304392</name>
</gene>
<evidence type="ECO:0000256" key="1">
    <source>
        <dbReference type="ARBA" id="ARBA00004127"/>
    </source>
</evidence>
<comment type="caution">
    <text evidence="8">The sequence shown here is derived from an EMBL/GenBank/DDBJ whole genome shotgun (WGS) entry which is preliminary data.</text>
</comment>
<feature type="transmembrane region" description="Helical" evidence="7">
    <location>
        <begin position="250"/>
        <end position="270"/>
    </location>
</feature>
<feature type="transmembrane region" description="Helical" evidence="7">
    <location>
        <begin position="223"/>
        <end position="244"/>
    </location>
</feature>
<dbReference type="Proteomes" id="UP000807353">
    <property type="component" value="Unassembled WGS sequence"/>
</dbReference>
<keyword evidence="5" id="KW-0333">Golgi apparatus</keyword>
<dbReference type="OrthoDB" id="19859at2759"/>
<reference evidence="8" key="1">
    <citation type="submission" date="2020-11" db="EMBL/GenBank/DDBJ databases">
        <authorList>
            <consortium name="DOE Joint Genome Institute"/>
            <person name="Ahrendt S."/>
            <person name="Riley R."/>
            <person name="Andreopoulos W."/>
            <person name="Labutti K."/>
            <person name="Pangilinan J."/>
            <person name="Ruiz-Duenas F.J."/>
            <person name="Barrasa J.M."/>
            <person name="Sanchez-Garcia M."/>
            <person name="Camarero S."/>
            <person name="Miyauchi S."/>
            <person name="Serrano A."/>
            <person name="Linde D."/>
            <person name="Babiker R."/>
            <person name="Drula E."/>
            <person name="Ayuso-Fernandez I."/>
            <person name="Pacheco R."/>
            <person name="Padilla G."/>
            <person name="Ferreira P."/>
            <person name="Barriuso J."/>
            <person name="Kellner H."/>
            <person name="Castanera R."/>
            <person name="Alfaro M."/>
            <person name="Ramirez L."/>
            <person name="Pisabarro A.G."/>
            <person name="Kuo A."/>
            <person name="Tritt A."/>
            <person name="Lipzen A."/>
            <person name="He G."/>
            <person name="Yan M."/>
            <person name="Ng V."/>
            <person name="Cullen D."/>
            <person name="Martin F."/>
            <person name="Rosso M.-N."/>
            <person name="Henrissat B."/>
            <person name="Hibbett D."/>
            <person name="Martinez A.T."/>
            <person name="Grigoriev I.V."/>
        </authorList>
    </citation>
    <scope>NUCLEOTIDE SEQUENCE</scope>
    <source>
        <strain evidence="8">CBS 247.69</strain>
    </source>
</reference>
<dbReference type="PANTHER" id="PTHR16133">
    <property type="entry name" value="SOLUTE CARRIER FAMILY 39 ZINC TRANSPORTER , MEMBER 9-RELATED"/>
    <property type="match status" value="1"/>
</dbReference>
<feature type="transmembrane region" description="Helical" evidence="7">
    <location>
        <begin position="291"/>
        <end position="309"/>
    </location>
</feature>
<evidence type="ECO:0000256" key="3">
    <source>
        <dbReference type="ARBA" id="ARBA00022692"/>
    </source>
</evidence>
<dbReference type="Pfam" id="PF02535">
    <property type="entry name" value="Zip"/>
    <property type="match status" value="1"/>
</dbReference>
<evidence type="ECO:0000313" key="9">
    <source>
        <dbReference type="Proteomes" id="UP000807353"/>
    </source>
</evidence>
<dbReference type="PANTHER" id="PTHR16133:SF0">
    <property type="entry name" value="ZINC_IRON REGULATED TRANSPORTER-RELATED PROTEIN 102B, ISOFORM E"/>
    <property type="match status" value="1"/>
</dbReference>
<dbReference type="AlphaFoldDB" id="A0A9P6CNU3"/>
<dbReference type="GO" id="GO:0000139">
    <property type="term" value="C:Golgi membrane"/>
    <property type="evidence" value="ECO:0007669"/>
    <property type="project" value="UniProtKB-SubCell"/>
</dbReference>
<protein>
    <submittedName>
        <fullName evidence="8">Zinc/iron permease</fullName>
    </submittedName>
</protein>
<accession>A0A9P6CNU3</accession>
<keyword evidence="6 7" id="KW-0472">Membrane</keyword>
<organism evidence="8 9">
    <name type="scientific">Collybia nuda</name>
    <dbReference type="NCBI Taxonomy" id="64659"/>
    <lineage>
        <taxon>Eukaryota</taxon>
        <taxon>Fungi</taxon>
        <taxon>Dikarya</taxon>
        <taxon>Basidiomycota</taxon>
        <taxon>Agaricomycotina</taxon>
        <taxon>Agaricomycetes</taxon>
        <taxon>Agaricomycetidae</taxon>
        <taxon>Agaricales</taxon>
        <taxon>Tricholomatineae</taxon>
        <taxon>Clitocybaceae</taxon>
        <taxon>Collybia</taxon>
    </lineage>
</organism>
<evidence type="ECO:0000256" key="4">
    <source>
        <dbReference type="ARBA" id="ARBA00022989"/>
    </source>
</evidence>
<evidence type="ECO:0000256" key="6">
    <source>
        <dbReference type="ARBA" id="ARBA00023136"/>
    </source>
</evidence>
<comment type="subcellular location">
    <subcellularLocation>
        <location evidence="1">Endomembrane system</location>
        <topology evidence="1">Multi-pass membrane protein</topology>
    </subcellularLocation>
    <subcellularLocation>
        <location evidence="2">Golgi apparatus membrane</location>
    </subcellularLocation>
</comment>
<feature type="transmembrane region" description="Helical" evidence="7">
    <location>
        <begin position="30"/>
        <end position="54"/>
    </location>
</feature>
<keyword evidence="9" id="KW-1185">Reference proteome</keyword>
<proteinExistence type="predicted"/>
<feature type="transmembrane region" description="Helical" evidence="7">
    <location>
        <begin position="188"/>
        <end position="211"/>
    </location>
</feature>
<dbReference type="GO" id="GO:0006829">
    <property type="term" value="P:zinc ion transport"/>
    <property type="evidence" value="ECO:0007669"/>
    <property type="project" value="InterPro"/>
</dbReference>
<feature type="transmembrane region" description="Helical" evidence="7">
    <location>
        <begin position="66"/>
        <end position="84"/>
    </location>
</feature>
<evidence type="ECO:0000256" key="7">
    <source>
        <dbReference type="SAM" id="Phobius"/>
    </source>
</evidence>
<evidence type="ECO:0000313" key="8">
    <source>
        <dbReference type="EMBL" id="KAF9468625.1"/>
    </source>
</evidence>
<keyword evidence="3 7" id="KW-0812">Transmembrane</keyword>
<dbReference type="InterPro" id="IPR045891">
    <property type="entry name" value="ZIP9"/>
</dbReference>
<keyword evidence="4 7" id="KW-1133">Transmembrane helix</keyword>
<dbReference type="EMBL" id="MU150232">
    <property type="protein sequence ID" value="KAF9468625.1"/>
    <property type="molecule type" value="Genomic_DNA"/>
</dbReference>
<evidence type="ECO:0000256" key="5">
    <source>
        <dbReference type="ARBA" id="ARBA00023034"/>
    </source>
</evidence>